<dbReference type="Pfam" id="PF00378">
    <property type="entry name" value="ECH_1"/>
    <property type="match status" value="1"/>
</dbReference>
<dbReference type="InterPro" id="IPR029045">
    <property type="entry name" value="ClpP/crotonase-like_dom_sf"/>
</dbReference>
<accession>A0A1G4Y745</accession>
<dbReference type="InterPro" id="IPR001753">
    <property type="entry name" value="Enoyl-CoA_hydra/iso"/>
</dbReference>
<dbReference type="STRING" id="1960309.SAMN03159343_2142"/>
<dbReference type="PANTHER" id="PTHR11941">
    <property type="entry name" value="ENOYL-COA HYDRATASE-RELATED"/>
    <property type="match status" value="1"/>
</dbReference>
<reference evidence="2" key="1">
    <citation type="submission" date="2016-10" db="EMBL/GenBank/DDBJ databases">
        <authorList>
            <person name="Varghese N."/>
            <person name="Submissions S."/>
        </authorList>
    </citation>
    <scope>NUCLEOTIDE SEQUENCE [LARGE SCALE GENOMIC DNA]</scope>
    <source>
        <strain evidence="2">DSM 45722</strain>
    </source>
</reference>
<gene>
    <name evidence="1" type="ORF">SAMN03159343_2142</name>
</gene>
<dbReference type="CDD" id="cd06558">
    <property type="entry name" value="crotonase-like"/>
    <property type="match status" value="1"/>
</dbReference>
<organism evidence="1 2">
    <name type="scientific">Klenkia marina</name>
    <dbReference type="NCBI Taxonomy" id="1960309"/>
    <lineage>
        <taxon>Bacteria</taxon>
        <taxon>Bacillati</taxon>
        <taxon>Actinomycetota</taxon>
        <taxon>Actinomycetes</taxon>
        <taxon>Geodermatophilales</taxon>
        <taxon>Geodermatophilaceae</taxon>
        <taxon>Klenkia</taxon>
    </lineage>
</organism>
<dbReference type="Gene3D" id="3.90.226.10">
    <property type="entry name" value="2-enoyl-CoA Hydratase, Chain A, domain 1"/>
    <property type="match status" value="1"/>
</dbReference>
<dbReference type="GO" id="GO:0003824">
    <property type="term" value="F:catalytic activity"/>
    <property type="evidence" value="ECO:0007669"/>
    <property type="project" value="UniProtKB-ARBA"/>
</dbReference>
<dbReference type="PANTHER" id="PTHR11941:SF54">
    <property type="entry name" value="ENOYL-COA HYDRATASE, MITOCHONDRIAL"/>
    <property type="match status" value="1"/>
</dbReference>
<dbReference type="OrthoDB" id="8452484at2"/>
<dbReference type="RefSeq" id="WP_092803644.1">
    <property type="nucleotide sequence ID" value="NZ_FMUH01000003.1"/>
</dbReference>
<protein>
    <submittedName>
        <fullName evidence="1">Enoyl-CoA hydratase/carnithine racemase</fullName>
    </submittedName>
</protein>
<sequence length="273" mass="28047">MTTTAAPVRIERDGDVAVLVLDNPPLNLFDAATFDALEARVAELVALTDPGRPDRARAVLVRAEGKVVSGGVDVALFADVAEGPDAARVGGDLWARLLRAVQALEDLPVPTVFAAHGLTLTAAFEIALACDLLVAAERASFGLVEIVVGLTPSMGGPQRLAERAGSARAKELVLTGERYDATTLHGWGVVNRVLPTEGFAEAALALARQVAAGPTVAHAATKTIVATAVREGVRAADDVVPAASGALFATEDLRGAVASFLADGPGKATHRGR</sequence>
<name>A0A1G4Y745_9ACTN</name>
<keyword evidence="2" id="KW-1185">Reference proteome</keyword>
<evidence type="ECO:0000313" key="2">
    <source>
        <dbReference type="Proteomes" id="UP000198981"/>
    </source>
</evidence>
<proteinExistence type="predicted"/>
<dbReference type="Proteomes" id="UP000198981">
    <property type="component" value="Unassembled WGS sequence"/>
</dbReference>
<dbReference type="EMBL" id="FMUH01000003">
    <property type="protein sequence ID" value="SCX49245.1"/>
    <property type="molecule type" value="Genomic_DNA"/>
</dbReference>
<dbReference type="GO" id="GO:0006635">
    <property type="term" value="P:fatty acid beta-oxidation"/>
    <property type="evidence" value="ECO:0007669"/>
    <property type="project" value="TreeGrafter"/>
</dbReference>
<evidence type="ECO:0000313" key="1">
    <source>
        <dbReference type="EMBL" id="SCX49245.1"/>
    </source>
</evidence>
<dbReference type="AlphaFoldDB" id="A0A1G4Y745"/>
<dbReference type="SUPFAM" id="SSF52096">
    <property type="entry name" value="ClpP/crotonase"/>
    <property type="match status" value="1"/>
</dbReference>